<evidence type="ECO:0000256" key="9">
    <source>
        <dbReference type="ARBA" id="ARBA00023136"/>
    </source>
</evidence>
<evidence type="ECO:0000256" key="4">
    <source>
        <dbReference type="ARBA" id="ARBA00022692"/>
    </source>
</evidence>
<evidence type="ECO:0000256" key="1">
    <source>
        <dbReference type="ARBA" id="ARBA00004163"/>
    </source>
</evidence>
<dbReference type="GO" id="GO:0015031">
    <property type="term" value="P:protein transport"/>
    <property type="evidence" value="ECO:0007669"/>
    <property type="project" value="UniProtKB-KW"/>
</dbReference>
<evidence type="ECO:0000256" key="6">
    <source>
        <dbReference type="ARBA" id="ARBA00022892"/>
    </source>
</evidence>
<evidence type="ECO:0000256" key="10">
    <source>
        <dbReference type="SAM" id="MobiDB-lite"/>
    </source>
</evidence>
<keyword evidence="8 11" id="KW-1133">Transmembrane helix</keyword>
<reference evidence="12" key="1">
    <citation type="submission" date="2020-10" db="EMBL/GenBank/DDBJ databases">
        <authorList>
            <person name="Kusch S."/>
        </authorList>
    </citation>
    <scope>NUCLEOTIDE SEQUENCE</scope>
    <source>
        <strain evidence="12">SwB9</strain>
    </source>
</reference>
<dbReference type="GO" id="GO:0005484">
    <property type="term" value="F:SNAP receptor activity"/>
    <property type="evidence" value="ECO:0007669"/>
    <property type="project" value="TreeGrafter"/>
</dbReference>
<feature type="compositionally biased region" description="Low complexity" evidence="10">
    <location>
        <begin position="164"/>
        <end position="175"/>
    </location>
</feature>
<comment type="caution">
    <text evidence="12">The sequence shown here is derived from an EMBL/GenBank/DDBJ whole genome shotgun (WGS) entry which is preliminary data.</text>
</comment>
<dbReference type="GO" id="GO:0031201">
    <property type="term" value="C:SNARE complex"/>
    <property type="evidence" value="ECO:0007669"/>
    <property type="project" value="TreeGrafter"/>
</dbReference>
<comment type="subcellular location">
    <subcellularLocation>
        <location evidence="1">Endoplasmic reticulum membrane</location>
        <topology evidence="1">Single-pass type IV membrane protein</topology>
    </subcellularLocation>
</comment>
<dbReference type="PANTHER" id="PTHR13050">
    <property type="entry name" value="USE1-LIKE PROTEIN"/>
    <property type="match status" value="1"/>
</dbReference>
<feature type="compositionally biased region" description="Low complexity" evidence="10">
    <location>
        <begin position="194"/>
        <end position="208"/>
    </location>
</feature>
<accession>A0A8H2ZLF3</accession>
<keyword evidence="4 11" id="KW-0812">Transmembrane</keyword>
<dbReference type="PANTHER" id="PTHR13050:SF7">
    <property type="entry name" value="VESICLE TRANSPORT PROTEIN USE1"/>
    <property type="match status" value="1"/>
</dbReference>
<feature type="region of interest" description="Disordered" evidence="10">
    <location>
        <begin position="100"/>
        <end position="208"/>
    </location>
</feature>
<sequence length="319" mass="35456">MARLNTVPIPSRDPTATNLERMLVRLQKIILSPDTSAASRSYAEWVKTGANLEYARGLLVHVEQDAQSIKVLARKQEIQADLVRKRHMIQRLGERLEELSELASYEEEGEDSSEGEDLLSHDQDTPSETTDETTNNHEEHSTHSSTDYTPSPTHMEHAPPPLQTQPSQPSEPSTLRSRNPRAERFQPASNKAYTTSASTSQIAPTAATTTTAATETLLTHHRTEQEDLTNSLLSMAQELRARSHTFASTLATDASVLDSAVAGINRNEIGLEAASRRMGYLRNMTEGKGWWGRMMMYAWIAGLAILACVIVFVMPKLRF</sequence>
<evidence type="ECO:0000313" key="13">
    <source>
        <dbReference type="Proteomes" id="UP000624404"/>
    </source>
</evidence>
<gene>
    <name evidence="12" type="ORF">SCLTRI_LOCUS1918</name>
</gene>
<keyword evidence="6" id="KW-0931">ER-Golgi transport</keyword>
<keyword evidence="3" id="KW-0813">Transport</keyword>
<comment type="similarity">
    <text evidence="2">Belongs to the USE1 family.</text>
</comment>
<dbReference type="OrthoDB" id="3231855at2759"/>
<feature type="compositionally biased region" description="Acidic residues" evidence="10">
    <location>
        <begin position="104"/>
        <end position="117"/>
    </location>
</feature>
<proteinExistence type="inferred from homology"/>
<evidence type="ECO:0000313" key="12">
    <source>
        <dbReference type="EMBL" id="CAD6442126.1"/>
    </source>
</evidence>
<keyword evidence="7" id="KW-0653">Protein transport</keyword>
<evidence type="ECO:0000256" key="3">
    <source>
        <dbReference type="ARBA" id="ARBA00022448"/>
    </source>
</evidence>
<evidence type="ECO:0000256" key="7">
    <source>
        <dbReference type="ARBA" id="ARBA00022927"/>
    </source>
</evidence>
<dbReference type="Proteomes" id="UP000624404">
    <property type="component" value="Unassembled WGS sequence"/>
</dbReference>
<organism evidence="12 13">
    <name type="scientific">Sclerotinia trifoliorum</name>
    <dbReference type="NCBI Taxonomy" id="28548"/>
    <lineage>
        <taxon>Eukaryota</taxon>
        <taxon>Fungi</taxon>
        <taxon>Dikarya</taxon>
        <taxon>Ascomycota</taxon>
        <taxon>Pezizomycotina</taxon>
        <taxon>Leotiomycetes</taxon>
        <taxon>Helotiales</taxon>
        <taxon>Sclerotiniaceae</taxon>
        <taxon>Sclerotinia</taxon>
    </lineage>
</organism>
<dbReference type="AlphaFoldDB" id="A0A8H2ZLF3"/>
<feature type="transmembrane region" description="Helical" evidence="11">
    <location>
        <begin position="290"/>
        <end position="314"/>
    </location>
</feature>
<dbReference type="GO" id="GO:0006890">
    <property type="term" value="P:retrograde vesicle-mediated transport, Golgi to endoplasmic reticulum"/>
    <property type="evidence" value="ECO:0007669"/>
    <property type="project" value="TreeGrafter"/>
</dbReference>
<dbReference type="GO" id="GO:0005789">
    <property type="term" value="C:endoplasmic reticulum membrane"/>
    <property type="evidence" value="ECO:0007669"/>
    <property type="project" value="UniProtKB-SubCell"/>
</dbReference>
<keyword evidence="9 11" id="KW-0472">Membrane</keyword>
<name>A0A8H2ZLF3_9HELO</name>
<evidence type="ECO:0000256" key="11">
    <source>
        <dbReference type="SAM" id="Phobius"/>
    </source>
</evidence>
<evidence type="ECO:0000256" key="8">
    <source>
        <dbReference type="ARBA" id="ARBA00022989"/>
    </source>
</evidence>
<dbReference type="Pfam" id="PF09753">
    <property type="entry name" value="Use1"/>
    <property type="match status" value="1"/>
</dbReference>
<keyword evidence="13" id="KW-1185">Reference proteome</keyword>
<evidence type="ECO:0000256" key="5">
    <source>
        <dbReference type="ARBA" id="ARBA00022824"/>
    </source>
</evidence>
<keyword evidence="5" id="KW-0256">Endoplasmic reticulum</keyword>
<evidence type="ECO:0000256" key="2">
    <source>
        <dbReference type="ARBA" id="ARBA00007891"/>
    </source>
</evidence>
<dbReference type="EMBL" id="CAJHIA010000007">
    <property type="protein sequence ID" value="CAD6442126.1"/>
    <property type="molecule type" value="Genomic_DNA"/>
</dbReference>
<protein>
    <submittedName>
        <fullName evidence="12">4f43c407-4c34-461a-9c85-5b47ae721a78</fullName>
    </submittedName>
</protein>
<dbReference type="InterPro" id="IPR019150">
    <property type="entry name" value="Vesicle_transport_protein_Use1"/>
</dbReference>